<dbReference type="SUPFAM" id="SSF88723">
    <property type="entry name" value="PIN domain-like"/>
    <property type="match status" value="1"/>
</dbReference>
<organism evidence="10 11">
    <name type="scientific">Hymenobacter bucti</name>
    <dbReference type="NCBI Taxonomy" id="1844114"/>
    <lineage>
        <taxon>Bacteria</taxon>
        <taxon>Pseudomonadati</taxon>
        <taxon>Bacteroidota</taxon>
        <taxon>Cytophagia</taxon>
        <taxon>Cytophagales</taxon>
        <taxon>Hymenobacteraceae</taxon>
        <taxon>Hymenobacter</taxon>
    </lineage>
</organism>
<evidence type="ECO:0000313" key="10">
    <source>
        <dbReference type="EMBL" id="MFD1872024.1"/>
    </source>
</evidence>
<evidence type="ECO:0000256" key="1">
    <source>
        <dbReference type="ARBA" id="ARBA00001946"/>
    </source>
</evidence>
<keyword evidence="2 8" id="KW-1277">Toxin-antitoxin system</keyword>
<comment type="caution">
    <text evidence="10">The sequence shown here is derived from an EMBL/GenBank/DDBJ whole genome shotgun (WGS) entry which is preliminary data.</text>
</comment>
<comment type="similarity">
    <text evidence="7 8">Belongs to the PINc/VapC protein family.</text>
</comment>
<evidence type="ECO:0000313" key="11">
    <source>
        <dbReference type="Proteomes" id="UP001597197"/>
    </source>
</evidence>
<evidence type="ECO:0000256" key="4">
    <source>
        <dbReference type="ARBA" id="ARBA00022723"/>
    </source>
</evidence>
<dbReference type="RefSeq" id="WP_382312387.1">
    <property type="nucleotide sequence ID" value="NZ_JBHUFD010000002.1"/>
</dbReference>
<keyword evidence="5 8" id="KW-0378">Hydrolase</keyword>
<keyword evidence="8" id="KW-0800">Toxin</keyword>
<name>A0ABW4QR02_9BACT</name>
<keyword evidence="11" id="KW-1185">Reference proteome</keyword>
<dbReference type="InterPro" id="IPR029060">
    <property type="entry name" value="PIN-like_dom_sf"/>
</dbReference>
<evidence type="ECO:0000259" key="9">
    <source>
        <dbReference type="Pfam" id="PF01850"/>
    </source>
</evidence>
<dbReference type="EC" id="3.1.-.-" evidence="8"/>
<dbReference type="Proteomes" id="UP001597197">
    <property type="component" value="Unassembled WGS sequence"/>
</dbReference>
<evidence type="ECO:0000256" key="7">
    <source>
        <dbReference type="ARBA" id="ARBA00038093"/>
    </source>
</evidence>
<evidence type="ECO:0000256" key="5">
    <source>
        <dbReference type="ARBA" id="ARBA00022801"/>
    </source>
</evidence>
<comment type="cofactor">
    <cofactor evidence="1 8">
        <name>Mg(2+)</name>
        <dbReference type="ChEBI" id="CHEBI:18420"/>
    </cofactor>
</comment>
<protein>
    <recommendedName>
        <fullName evidence="8">Ribonuclease VapC</fullName>
        <shortName evidence="8">RNase VapC</shortName>
        <ecNumber evidence="8">3.1.-.-</ecNumber>
    </recommendedName>
    <alternativeName>
        <fullName evidence="8">Toxin VapC</fullName>
    </alternativeName>
</protein>
<dbReference type="PANTHER" id="PTHR33653:SF1">
    <property type="entry name" value="RIBONUCLEASE VAPC2"/>
    <property type="match status" value="1"/>
</dbReference>
<keyword evidence="3 8" id="KW-0540">Nuclease</keyword>
<evidence type="ECO:0000256" key="8">
    <source>
        <dbReference type="HAMAP-Rule" id="MF_00265"/>
    </source>
</evidence>
<sequence length="138" mass="15497">MSQYLLDTNICIHWSKDEFDLRQKILQIGVENCFISELTIAELLYGIAKSAPSKQAANRHSLAILQQLFAGRILLVGTCFEVYGPEKVRLRALGRPIDEFDLLIGCTALAHGLTLVTRNTRHFAPIATLTLENWIDQS</sequence>
<comment type="function">
    <text evidence="8">Toxic component of a toxin-antitoxin (TA) system. An RNase.</text>
</comment>
<evidence type="ECO:0000256" key="2">
    <source>
        <dbReference type="ARBA" id="ARBA00022649"/>
    </source>
</evidence>
<dbReference type="InterPro" id="IPR050556">
    <property type="entry name" value="Type_II_TA_system_RNase"/>
</dbReference>
<feature type="binding site" evidence="8">
    <location>
        <position position="101"/>
    </location>
    <ligand>
        <name>Mg(2+)</name>
        <dbReference type="ChEBI" id="CHEBI:18420"/>
    </ligand>
</feature>
<accession>A0ABW4QR02</accession>
<keyword evidence="6 8" id="KW-0460">Magnesium</keyword>
<dbReference type="PANTHER" id="PTHR33653">
    <property type="entry name" value="RIBONUCLEASE VAPC2"/>
    <property type="match status" value="1"/>
</dbReference>
<dbReference type="InterPro" id="IPR022907">
    <property type="entry name" value="VapC_family"/>
</dbReference>
<proteinExistence type="inferred from homology"/>
<keyword evidence="4 8" id="KW-0479">Metal-binding</keyword>
<feature type="binding site" evidence="8">
    <location>
        <position position="7"/>
    </location>
    <ligand>
        <name>Mg(2+)</name>
        <dbReference type="ChEBI" id="CHEBI:18420"/>
    </ligand>
</feature>
<dbReference type="EMBL" id="JBHUFD010000002">
    <property type="protein sequence ID" value="MFD1872024.1"/>
    <property type="molecule type" value="Genomic_DNA"/>
</dbReference>
<dbReference type="Gene3D" id="3.40.50.1010">
    <property type="entry name" value="5'-nuclease"/>
    <property type="match status" value="1"/>
</dbReference>
<dbReference type="HAMAP" id="MF_00265">
    <property type="entry name" value="VapC_Nob1"/>
    <property type="match status" value="1"/>
</dbReference>
<feature type="domain" description="PIN" evidence="9">
    <location>
        <begin position="4"/>
        <end position="124"/>
    </location>
</feature>
<dbReference type="Pfam" id="PF01850">
    <property type="entry name" value="PIN"/>
    <property type="match status" value="1"/>
</dbReference>
<evidence type="ECO:0000256" key="3">
    <source>
        <dbReference type="ARBA" id="ARBA00022722"/>
    </source>
</evidence>
<dbReference type="InterPro" id="IPR002716">
    <property type="entry name" value="PIN_dom"/>
</dbReference>
<reference evidence="11" key="1">
    <citation type="journal article" date="2019" name="Int. J. Syst. Evol. Microbiol.">
        <title>The Global Catalogue of Microorganisms (GCM) 10K type strain sequencing project: providing services to taxonomists for standard genome sequencing and annotation.</title>
        <authorList>
            <consortium name="The Broad Institute Genomics Platform"/>
            <consortium name="The Broad Institute Genome Sequencing Center for Infectious Disease"/>
            <person name="Wu L."/>
            <person name="Ma J."/>
        </authorList>
    </citation>
    <scope>NUCLEOTIDE SEQUENCE [LARGE SCALE GENOMIC DNA]</scope>
    <source>
        <strain evidence="11">CGMCC 1.15795</strain>
    </source>
</reference>
<evidence type="ECO:0000256" key="6">
    <source>
        <dbReference type="ARBA" id="ARBA00022842"/>
    </source>
</evidence>
<gene>
    <name evidence="8" type="primary">vapC</name>
    <name evidence="10" type="ORF">ACFSDX_06285</name>
</gene>